<dbReference type="InterPro" id="IPR006016">
    <property type="entry name" value="UspA"/>
</dbReference>
<evidence type="ECO:0000259" key="2">
    <source>
        <dbReference type="Pfam" id="PF00582"/>
    </source>
</evidence>
<name>A0A934IUK6_9HYPH</name>
<dbReference type="Gene3D" id="3.40.50.12370">
    <property type="match status" value="1"/>
</dbReference>
<feature type="domain" description="UspA" evidence="2">
    <location>
        <begin position="4"/>
        <end position="155"/>
    </location>
</feature>
<dbReference type="RefSeq" id="WP_198883916.1">
    <property type="nucleotide sequence ID" value="NZ_JAEKJA010000022.1"/>
</dbReference>
<dbReference type="SUPFAM" id="SSF52402">
    <property type="entry name" value="Adenine nucleotide alpha hydrolases-like"/>
    <property type="match status" value="2"/>
</dbReference>
<reference evidence="3" key="1">
    <citation type="submission" date="2020-12" db="EMBL/GenBank/DDBJ databases">
        <title>Bacterial taxonomy.</title>
        <authorList>
            <person name="Pan X."/>
        </authorList>
    </citation>
    <scope>NUCLEOTIDE SEQUENCE</scope>
    <source>
        <strain evidence="3">B2012</strain>
    </source>
</reference>
<comment type="caution">
    <text evidence="3">The sequence shown here is derived from an EMBL/GenBank/DDBJ whole genome shotgun (WGS) entry which is preliminary data.</text>
</comment>
<protein>
    <submittedName>
        <fullName evidence="3">Universal stress protein</fullName>
    </submittedName>
</protein>
<dbReference type="AlphaFoldDB" id="A0A934IUK6"/>
<comment type="similarity">
    <text evidence="1">Belongs to the universal stress protein A family.</text>
</comment>
<evidence type="ECO:0000313" key="3">
    <source>
        <dbReference type="EMBL" id="MBJ3778014.1"/>
    </source>
</evidence>
<dbReference type="CDD" id="cd00293">
    <property type="entry name" value="USP-like"/>
    <property type="match status" value="1"/>
</dbReference>
<dbReference type="Proteomes" id="UP000609531">
    <property type="component" value="Unassembled WGS sequence"/>
</dbReference>
<gene>
    <name evidence="3" type="ORF">JCR33_20105</name>
</gene>
<dbReference type="PANTHER" id="PTHR46268">
    <property type="entry name" value="STRESS RESPONSE PROTEIN NHAX"/>
    <property type="match status" value="1"/>
</dbReference>
<dbReference type="Pfam" id="PF00582">
    <property type="entry name" value="Usp"/>
    <property type="match status" value="1"/>
</dbReference>
<keyword evidence="4" id="KW-1185">Reference proteome</keyword>
<accession>A0A934IUK6</accession>
<sequence length="290" mass="30619">MVARSILAVFNGYDHELSGLNTAIALAKASGGHVRVLHVNSIAQSYAGIFGEASVAGMGWEEEIERQNEARLANARKMTEAVAEREGLTLDATATEGPSLFFVSLRNAYNRTLLRELSLVDLIVTSSEKGVGDILSQSVTDLALFSSRRPVLVVRPSDNDAPATVTGAPAVVAWNDSPEAMHALVNAAPLLGEASRVHLVTTEKGSGTEVPEDQKLALAYLAAHGIEAMLHVVDTDGRQAGEAVLAKASELSAGYVVMGAYGHSVLRESLVGGFSEYMLGESDLPLLLSH</sequence>
<organism evidence="3 4">
    <name type="scientific">Acuticoccus mangrovi</name>
    <dbReference type="NCBI Taxonomy" id="2796142"/>
    <lineage>
        <taxon>Bacteria</taxon>
        <taxon>Pseudomonadati</taxon>
        <taxon>Pseudomonadota</taxon>
        <taxon>Alphaproteobacteria</taxon>
        <taxon>Hyphomicrobiales</taxon>
        <taxon>Amorphaceae</taxon>
        <taxon>Acuticoccus</taxon>
    </lineage>
</organism>
<evidence type="ECO:0000256" key="1">
    <source>
        <dbReference type="ARBA" id="ARBA00008791"/>
    </source>
</evidence>
<evidence type="ECO:0000313" key="4">
    <source>
        <dbReference type="Proteomes" id="UP000609531"/>
    </source>
</evidence>
<dbReference type="EMBL" id="JAEKJA010000022">
    <property type="protein sequence ID" value="MBJ3778014.1"/>
    <property type="molecule type" value="Genomic_DNA"/>
</dbReference>
<proteinExistence type="inferred from homology"/>
<dbReference type="PANTHER" id="PTHR46268:SF15">
    <property type="entry name" value="UNIVERSAL STRESS PROTEIN HP_0031"/>
    <property type="match status" value="1"/>
</dbReference>